<sequence>MAGGIGITSPSAHTRGIFRRAARTACLAGLLTTVPAAAAELSGLERLQRFYKETRALHADFTQRVLGPEGEVQERSQGQVWIDRPDHFRWDYSKPYPQKIIADGETVKFYDPEMEQVTIRDYSSGMGHTPSTVLAGGGDLRRQFRLENAGMSEDLAWVKLVPRNKEQAGFQSAKVGLAADPVRLRAFVFTDAFGNRTRLRFGNIRVNPSLEADLFKFQPPAGTDVLGGGRNE</sequence>
<keyword evidence="9 10" id="KW-0143">Chaperone</keyword>
<dbReference type="PANTHER" id="PTHR35869:SF1">
    <property type="entry name" value="OUTER-MEMBRANE LIPOPROTEIN CARRIER PROTEIN"/>
    <property type="match status" value="1"/>
</dbReference>
<dbReference type="HAMAP" id="MF_00240">
    <property type="entry name" value="LolA"/>
    <property type="match status" value="1"/>
</dbReference>
<dbReference type="PANTHER" id="PTHR35869">
    <property type="entry name" value="OUTER-MEMBRANE LIPOPROTEIN CARRIER PROTEIN"/>
    <property type="match status" value="1"/>
</dbReference>
<dbReference type="Gene3D" id="2.50.20.10">
    <property type="entry name" value="Lipoprotein localisation LolA/LolB/LppX"/>
    <property type="match status" value="1"/>
</dbReference>
<organism evidence="11 12">
    <name type="scientific">Thiohalorhabdus methylotrophus</name>
    <dbReference type="NCBI Taxonomy" id="3242694"/>
    <lineage>
        <taxon>Bacteria</taxon>
        <taxon>Pseudomonadati</taxon>
        <taxon>Pseudomonadota</taxon>
        <taxon>Gammaproteobacteria</taxon>
        <taxon>Thiohalorhabdales</taxon>
        <taxon>Thiohalorhabdaceae</taxon>
        <taxon>Thiohalorhabdus</taxon>
    </lineage>
</organism>
<protein>
    <recommendedName>
        <fullName evidence="4 10">Outer-membrane lipoprotein carrier protein</fullName>
    </recommendedName>
</protein>
<evidence type="ECO:0000256" key="10">
    <source>
        <dbReference type="HAMAP-Rule" id="MF_00240"/>
    </source>
</evidence>
<dbReference type="SUPFAM" id="SSF89392">
    <property type="entry name" value="Prokaryotic lipoproteins and lipoprotein localization factors"/>
    <property type="match status" value="1"/>
</dbReference>
<dbReference type="EMBL" id="JBGUAW010000010">
    <property type="protein sequence ID" value="MFA9461989.1"/>
    <property type="molecule type" value="Genomic_DNA"/>
</dbReference>
<keyword evidence="11" id="KW-0449">Lipoprotein</keyword>
<evidence type="ECO:0000313" key="12">
    <source>
        <dbReference type="Proteomes" id="UP001575181"/>
    </source>
</evidence>
<comment type="subunit">
    <text evidence="3 10">Monomer.</text>
</comment>
<dbReference type="NCBIfam" id="TIGR00547">
    <property type="entry name" value="lolA"/>
    <property type="match status" value="1"/>
</dbReference>
<comment type="subcellular location">
    <subcellularLocation>
        <location evidence="1 10">Periplasm</location>
    </subcellularLocation>
</comment>
<proteinExistence type="inferred from homology"/>
<keyword evidence="7 10" id="KW-0574">Periplasm</keyword>
<comment type="function">
    <text evidence="10">Participates in the translocation of lipoproteins from the inner membrane to the outer membrane. Only forms a complex with a lipoprotein if the residue after the N-terminal Cys is not an aspartate (The Asp acts as a targeting signal to indicate that the lipoprotein should stay in the inner membrane).</text>
</comment>
<dbReference type="InterPro" id="IPR029046">
    <property type="entry name" value="LolA/LolB/LppX"/>
</dbReference>
<evidence type="ECO:0000256" key="2">
    <source>
        <dbReference type="ARBA" id="ARBA00007615"/>
    </source>
</evidence>
<keyword evidence="5 10" id="KW-0813">Transport</keyword>
<dbReference type="RefSeq" id="WP_373656778.1">
    <property type="nucleotide sequence ID" value="NZ_JBGUAW010000010.1"/>
</dbReference>
<evidence type="ECO:0000256" key="3">
    <source>
        <dbReference type="ARBA" id="ARBA00011245"/>
    </source>
</evidence>
<evidence type="ECO:0000256" key="1">
    <source>
        <dbReference type="ARBA" id="ARBA00004418"/>
    </source>
</evidence>
<name>A0ABV4TY15_9GAMM</name>
<reference evidence="11 12" key="1">
    <citation type="submission" date="2024-08" db="EMBL/GenBank/DDBJ databases">
        <title>Whole-genome sequencing of halo(alkali)philic microorganisms from hypersaline lakes.</title>
        <authorList>
            <person name="Sorokin D.Y."/>
            <person name="Merkel A.Y."/>
            <person name="Messina E."/>
            <person name="Yakimov M."/>
        </authorList>
    </citation>
    <scope>NUCLEOTIDE SEQUENCE [LARGE SCALE GENOMIC DNA]</scope>
    <source>
        <strain evidence="11 12">Cl-TMA</strain>
    </source>
</reference>
<dbReference type="Pfam" id="PF03548">
    <property type="entry name" value="LolA"/>
    <property type="match status" value="1"/>
</dbReference>
<comment type="caution">
    <text evidence="11">The sequence shown here is derived from an EMBL/GenBank/DDBJ whole genome shotgun (WGS) entry which is preliminary data.</text>
</comment>
<accession>A0ABV4TY15</accession>
<evidence type="ECO:0000256" key="4">
    <source>
        <dbReference type="ARBA" id="ARBA00014035"/>
    </source>
</evidence>
<evidence type="ECO:0000256" key="6">
    <source>
        <dbReference type="ARBA" id="ARBA00022729"/>
    </source>
</evidence>
<evidence type="ECO:0000313" key="11">
    <source>
        <dbReference type="EMBL" id="MFA9461989.1"/>
    </source>
</evidence>
<dbReference type="Proteomes" id="UP001575181">
    <property type="component" value="Unassembled WGS sequence"/>
</dbReference>
<gene>
    <name evidence="10 11" type="primary">lolA</name>
    <name evidence="11" type="ORF">ACERLL_14285</name>
</gene>
<keyword evidence="6" id="KW-0732">Signal</keyword>
<evidence type="ECO:0000256" key="8">
    <source>
        <dbReference type="ARBA" id="ARBA00022927"/>
    </source>
</evidence>
<keyword evidence="12" id="KW-1185">Reference proteome</keyword>
<evidence type="ECO:0000256" key="5">
    <source>
        <dbReference type="ARBA" id="ARBA00022448"/>
    </source>
</evidence>
<keyword evidence="8 10" id="KW-0653">Protein transport</keyword>
<dbReference type="InterPro" id="IPR004564">
    <property type="entry name" value="OM_lipoprot_carrier_LolA-like"/>
</dbReference>
<dbReference type="CDD" id="cd16325">
    <property type="entry name" value="LolA"/>
    <property type="match status" value="1"/>
</dbReference>
<dbReference type="InterPro" id="IPR018323">
    <property type="entry name" value="OM_lipoprot_carrier_LolA_Pbac"/>
</dbReference>
<comment type="similarity">
    <text evidence="2 10">Belongs to the LolA family.</text>
</comment>
<evidence type="ECO:0000256" key="7">
    <source>
        <dbReference type="ARBA" id="ARBA00022764"/>
    </source>
</evidence>
<evidence type="ECO:0000256" key="9">
    <source>
        <dbReference type="ARBA" id="ARBA00023186"/>
    </source>
</evidence>